<evidence type="ECO:0000313" key="2">
    <source>
        <dbReference type="EMBL" id="SVC36412.1"/>
    </source>
</evidence>
<dbReference type="EMBL" id="UINC01087223">
    <property type="protein sequence ID" value="SVC36412.1"/>
    <property type="molecule type" value="Genomic_DNA"/>
</dbReference>
<keyword evidence="1" id="KW-0812">Transmembrane</keyword>
<dbReference type="AlphaFoldDB" id="A0A382LMT2"/>
<accession>A0A382LMT2</accession>
<organism evidence="2">
    <name type="scientific">marine metagenome</name>
    <dbReference type="NCBI Taxonomy" id="408172"/>
    <lineage>
        <taxon>unclassified sequences</taxon>
        <taxon>metagenomes</taxon>
        <taxon>ecological metagenomes</taxon>
    </lineage>
</organism>
<gene>
    <name evidence="2" type="ORF">METZ01_LOCUS289266</name>
</gene>
<proteinExistence type="predicted"/>
<name>A0A382LMT2_9ZZZZ</name>
<reference evidence="2" key="1">
    <citation type="submission" date="2018-05" db="EMBL/GenBank/DDBJ databases">
        <authorList>
            <person name="Lanie J.A."/>
            <person name="Ng W.-L."/>
            <person name="Kazmierczak K.M."/>
            <person name="Andrzejewski T.M."/>
            <person name="Davidsen T.M."/>
            <person name="Wayne K.J."/>
            <person name="Tettelin H."/>
            <person name="Glass J.I."/>
            <person name="Rusch D."/>
            <person name="Podicherti R."/>
            <person name="Tsui H.-C.T."/>
            <person name="Winkler M.E."/>
        </authorList>
    </citation>
    <scope>NUCLEOTIDE SEQUENCE</scope>
</reference>
<keyword evidence="1" id="KW-0472">Membrane</keyword>
<keyword evidence="1" id="KW-1133">Transmembrane helix</keyword>
<sequence length="176" mass="19169">MKLLWLILFVVPIIAQVDGVPFKLKKGAQVVKVKPGDEIVVRIYKGNIFNAKIFPNRNLKSSIYKTVDFEEGIFITDNARISFSDLYSISHITDGTMAIKNGKRGFMYGGVGGVLLGFFSALVNDKGPPMNPFAFGVILGSAGSVILGLEGVVKGAFYPNILEELVIGQGNWKIIE</sequence>
<feature type="transmembrane region" description="Helical" evidence="1">
    <location>
        <begin position="105"/>
        <end position="123"/>
    </location>
</feature>
<protein>
    <submittedName>
        <fullName evidence="2">Uncharacterized protein</fullName>
    </submittedName>
</protein>
<feature type="transmembrane region" description="Helical" evidence="1">
    <location>
        <begin position="130"/>
        <end position="149"/>
    </location>
</feature>
<evidence type="ECO:0000256" key="1">
    <source>
        <dbReference type="SAM" id="Phobius"/>
    </source>
</evidence>